<evidence type="ECO:0000313" key="20">
    <source>
        <dbReference type="EMBL" id="ALM04141.1"/>
    </source>
</evidence>
<evidence type="ECO:0000256" key="11">
    <source>
        <dbReference type="ARBA" id="ARBA00022982"/>
    </source>
</evidence>
<keyword evidence="14 18" id="KW-0830">Ubiquinone</keyword>
<dbReference type="AlphaFoldDB" id="A0A0S1RZK3"/>
<feature type="domain" description="NADH:quinone oxidoreductase/Mrp antiporter transmembrane" evidence="19">
    <location>
        <begin position="24"/>
        <end position="287"/>
    </location>
</feature>
<comment type="catalytic activity">
    <reaction evidence="17 18">
        <text>a ubiquinone + NADH + 5 H(+)(in) = a ubiquinol + NAD(+) + 4 H(+)(out)</text>
        <dbReference type="Rhea" id="RHEA:29091"/>
        <dbReference type="Rhea" id="RHEA-COMP:9565"/>
        <dbReference type="Rhea" id="RHEA-COMP:9566"/>
        <dbReference type="ChEBI" id="CHEBI:15378"/>
        <dbReference type="ChEBI" id="CHEBI:16389"/>
        <dbReference type="ChEBI" id="CHEBI:17976"/>
        <dbReference type="ChEBI" id="CHEBI:57540"/>
        <dbReference type="ChEBI" id="CHEBI:57945"/>
        <dbReference type="EC" id="7.1.1.2"/>
    </reaction>
</comment>
<keyword evidence="7 18" id="KW-0679">Respiratory chain</keyword>
<keyword evidence="16 18" id="KW-0472">Membrane</keyword>
<proteinExistence type="inferred from homology"/>
<comment type="function">
    <text evidence="1">Core subunit of the mitochondrial membrane respiratory chain NADH dehydrogenase (Complex I) that is believed to belong to the minimal assembly required for catalysis. Complex I functions in the transfer of electrons from NADH to the respiratory chain. The immediate electron acceptor for the enzyme is believed to be ubiquinone.</text>
</comment>
<comment type="subcellular location">
    <subcellularLocation>
        <location evidence="2 18">Mitochondrion inner membrane</location>
        <topology evidence="2 18">Multi-pass membrane protein</topology>
    </subcellularLocation>
</comment>
<keyword evidence="15 18" id="KW-0496">Mitochondrion</keyword>
<dbReference type="InterPro" id="IPR003917">
    <property type="entry name" value="NADH_UbQ_OxRdtase_chain2"/>
</dbReference>
<dbReference type="GO" id="GO:0005743">
    <property type="term" value="C:mitochondrial inner membrane"/>
    <property type="evidence" value="ECO:0007669"/>
    <property type="project" value="UniProtKB-SubCell"/>
</dbReference>
<evidence type="ECO:0000256" key="16">
    <source>
        <dbReference type="ARBA" id="ARBA00023136"/>
    </source>
</evidence>
<accession>A0A0S1RZK3</accession>
<evidence type="ECO:0000256" key="8">
    <source>
        <dbReference type="ARBA" id="ARBA00022692"/>
    </source>
</evidence>
<evidence type="ECO:0000256" key="17">
    <source>
        <dbReference type="ARBA" id="ARBA00049551"/>
    </source>
</evidence>
<evidence type="ECO:0000256" key="13">
    <source>
        <dbReference type="ARBA" id="ARBA00023027"/>
    </source>
</evidence>
<evidence type="ECO:0000256" key="3">
    <source>
        <dbReference type="ARBA" id="ARBA00007012"/>
    </source>
</evidence>
<dbReference type="Pfam" id="PF00361">
    <property type="entry name" value="Proton_antipo_M"/>
    <property type="match status" value="1"/>
</dbReference>
<dbReference type="PANTHER" id="PTHR46552:SF1">
    <property type="entry name" value="NADH-UBIQUINONE OXIDOREDUCTASE CHAIN 2"/>
    <property type="match status" value="1"/>
</dbReference>
<organism evidence="20">
    <name type="scientific">Calameuta idolon</name>
    <dbReference type="NCBI Taxonomy" id="1001283"/>
    <lineage>
        <taxon>Eukaryota</taxon>
        <taxon>Metazoa</taxon>
        <taxon>Ecdysozoa</taxon>
        <taxon>Arthropoda</taxon>
        <taxon>Hexapoda</taxon>
        <taxon>Insecta</taxon>
        <taxon>Pterygota</taxon>
        <taxon>Neoptera</taxon>
        <taxon>Endopterygota</taxon>
        <taxon>Hymenoptera</taxon>
        <taxon>Cephoidea</taxon>
        <taxon>Cephidae</taxon>
        <taxon>Calameuta</taxon>
    </lineage>
</organism>
<dbReference type="PRINTS" id="PR01436">
    <property type="entry name" value="NADHDHGNASE2"/>
</dbReference>
<keyword evidence="13 18" id="KW-0520">NAD</keyword>
<name>A0A0S1RZK3_9HYME</name>
<evidence type="ECO:0000256" key="9">
    <source>
        <dbReference type="ARBA" id="ARBA00022792"/>
    </source>
</evidence>
<evidence type="ECO:0000259" key="19">
    <source>
        <dbReference type="Pfam" id="PF00361"/>
    </source>
</evidence>
<evidence type="ECO:0000256" key="2">
    <source>
        <dbReference type="ARBA" id="ARBA00004448"/>
    </source>
</evidence>
<sequence>MNLLIILIFYSMLMLSTMVALSSVSWMVIWMMLEINLMSFIPIMMLKMNNKTNFLFKYFIVQTISSSSFLIMITLLWVSSHNITNNLSMINPMFMNSMISISMILKMGLLPFHLWYVEVMMNLSWMNIFLMSSWQKIMPLMIISYFSDTMIIYSTVIVSSLVSSIQGMYQMNLRKIFTFSSINQTSWLTINSQMSMHLMIIYMAMYMIISFNILYMFNVNNFSYIHEIYLMNNYSYMMKFFLFTNILSLAGLPPFLGFMMKLISIKYMIFNKLFLISLILIISSLMTLFFYLRLTYSSMILINSKIKNKLLNINLKMSYKMKFLKLNNMMIILTSINFMAMTILIMLMFN</sequence>
<dbReference type="InterPro" id="IPR050175">
    <property type="entry name" value="Complex_I_Subunit_2"/>
</dbReference>
<evidence type="ECO:0000256" key="5">
    <source>
        <dbReference type="ARBA" id="ARBA00021008"/>
    </source>
</evidence>
<evidence type="ECO:0000256" key="6">
    <source>
        <dbReference type="ARBA" id="ARBA00022448"/>
    </source>
</evidence>
<dbReference type="GO" id="GO:0006120">
    <property type="term" value="P:mitochondrial electron transport, NADH to ubiquinone"/>
    <property type="evidence" value="ECO:0007669"/>
    <property type="project" value="InterPro"/>
</dbReference>
<dbReference type="RefSeq" id="YP_009180585.1">
    <property type="nucleotide sequence ID" value="NC_028446.1"/>
</dbReference>
<comment type="similarity">
    <text evidence="3 18">Belongs to the complex I subunit 2 family.</text>
</comment>
<evidence type="ECO:0000256" key="14">
    <source>
        <dbReference type="ARBA" id="ARBA00023075"/>
    </source>
</evidence>
<evidence type="ECO:0000256" key="7">
    <source>
        <dbReference type="ARBA" id="ARBA00022660"/>
    </source>
</evidence>
<keyword evidence="8 18" id="KW-0812">Transmembrane</keyword>
<reference evidence="20" key="1">
    <citation type="journal article" date="2016" name="Gene">
        <title>The complete mitogenomes of Calameuta filiformis (Eversmann, 1847) and Calameuta idolon (Rossi, 1794) (Hymenoptera: Cephidae): The remarkable features of the elongated A+T rich region in Cephini.</title>
        <authorList>
            <person name="Mahir Korkmaz E."/>
            <person name="Budak M."/>
            <person name="Ordek M.N."/>
            <person name="Basibuyuk H.H."/>
        </authorList>
    </citation>
    <scope>NUCLEOTIDE SEQUENCE</scope>
</reference>
<evidence type="ECO:0000256" key="10">
    <source>
        <dbReference type="ARBA" id="ARBA00022967"/>
    </source>
</evidence>
<protein>
    <recommendedName>
        <fullName evidence="5 18">NADH-ubiquinone oxidoreductase chain 2</fullName>
        <ecNumber evidence="4 18">7.1.1.2</ecNumber>
    </recommendedName>
</protein>
<feature type="transmembrane region" description="Helical" evidence="18">
    <location>
        <begin position="98"/>
        <end position="117"/>
    </location>
</feature>
<feature type="transmembrane region" description="Helical" evidence="18">
    <location>
        <begin position="54"/>
        <end position="78"/>
    </location>
</feature>
<dbReference type="GeneID" id="26220067"/>
<feature type="transmembrane region" description="Helical" evidence="18">
    <location>
        <begin position="137"/>
        <end position="162"/>
    </location>
</feature>
<keyword evidence="11 18" id="KW-0249">Electron transport</keyword>
<evidence type="ECO:0000256" key="1">
    <source>
        <dbReference type="ARBA" id="ARBA00003257"/>
    </source>
</evidence>
<comment type="function">
    <text evidence="18">Core subunit of the mitochondrial membrane respiratory chain NADH dehydrogenase (Complex I) which catalyzes electron transfer from NADH through the respiratory chain, using ubiquinone as an electron acceptor. Essential for the catalytic activity and assembly of complex I.</text>
</comment>
<dbReference type="GO" id="GO:0008137">
    <property type="term" value="F:NADH dehydrogenase (ubiquinone) activity"/>
    <property type="evidence" value="ECO:0007669"/>
    <property type="project" value="UniProtKB-EC"/>
</dbReference>
<dbReference type="EMBL" id="KT260168">
    <property type="protein sequence ID" value="ALM04141.1"/>
    <property type="molecule type" value="Genomic_DNA"/>
</dbReference>
<gene>
    <name evidence="20" type="primary">ND2</name>
</gene>
<dbReference type="InterPro" id="IPR001750">
    <property type="entry name" value="ND/Mrp_TM"/>
</dbReference>
<feature type="transmembrane region" description="Helical" evidence="18">
    <location>
        <begin position="196"/>
        <end position="219"/>
    </location>
</feature>
<dbReference type="CTD" id="4536"/>
<geneLocation type="mitochondrion" evidence="20"/>
<keyword evidence="12 18" id="KW-1133">Transmembrane helix</keyword>
<feature type="transmembrane region" description="Helical" evidence="18">
    <location>
        <begin position="269"/>
        <end position="292"/>
    </location>
</feature>
<keyword evidence="6" id="KW-0813">Transport</keyword>
<evidence type="ECO:0000256" key="12">
    <source>
        <dbReference type="ARBA" id="ARBA00022989"/>
    </source>
</evidence>
<evidence type="ECO:0000256" key="4">
    <source>
        <dbReference type="ARBA" id="ARBA00012944"/>
    </source>
</evidence>
<evidence type="ECO:0000256" key="18">
    <source>
        <dbReference type="RuleBase" id="RU003403"/>
    </source>
</evidence>
<keyword evidence="10 18" id="KW-1278">Translocase</keyword>
<feature type="transmembrane region" description="Helical" evidence="18">
    <location>
        <begin position="240"/>
        <end position="263"/>
    </location>
</feature>
<dbReference type="EC" id="7.1.1.2" evidence="4 18"/>
<dbReference type="PANTHER" id="PTHR46552">
    <property type="entry name" value="NADH-UBIQUINONE OXIDOREDUCTASE CHAIN 2"/>
    <property type="match status" value="1"/>
</dbReference>
<feature type="transmembrane region" description="Helical" evidence="18">
    <location>
        <begin position="326"/>
        <end position="349"/>
    </location>
</feature>
<evidence type="ECO:0000256" key="15">
    <source>
        <dbReference type="ARBA" id="ARBA00023128"/>
    </source>
</evidence>
<feature type="transmembrane region" description="Helical" evidence="18">
    <location>
        <begin position="6"/>
        <end position="33"/>
    </location>
</feature>
<keyword evidence="9 18" id="KW-0999">Mitochondrion inner membrane</keyword>